<dbReference type="PROSITE" id="PS00107">
    <property type="entry name" value="PROTEIN_KINASE_ATP"/>
    <property type="match status" value="1"/>
</dbReference>
<dbReference type="Pfam" id="PF07676">
    <property type="entry name" value="PD40"/>
    <property type="match status" value="8"/>
</dbReference>
<dbReference type="InterPro" id="IPR011659">
    <property type="entry name" value="WD40"/>
</dbReference>
<dbReference type="Gene3D" id="2.120.10.30">
    <property type="entry name" value="TolB, C-terminal domain"/>
    <property type="match status" value="4"/>
</dbReference>
<keyword evidence="8" id="KW-0723">Serine/threonine-protein kinase</keyword>
<dbReference type="InterPro" id="IPR000719">
    <property type="entry name" value="Prot_kinase_dom"/>
</dbReference>
<dbReference type="SUPFAM" id="SSF56112">
    <property type="entry name" value="Protein kinase-like (PK-like)"/>
    <property type="match status" value="1"/>
</dbReference>
<dbReference type="InParanoid" id="Q02D26"/>
<name>Q02D26_SOLUE</name>
<evidence type="ECO:0000259" key="7">
    <source>
        <dbReference type="PROSITE" id="PS50011"/>
    </source>
</evidence>
<keyword evidence="6" id="KW-0472">Membrane</keyword>
<dbReference type="PANTHER" id="PTHR43289:SF6">
    <property type="entry name" value="SERINE_THREONINE-PROTEIN KINASE NEKL-3"/>
    <property type="match status" value="1"/>
</dbReference>
<dbReference type="PROSITE" id="PS50011">
    <property type="entry name" value="PROTEIN_KINASE_DOM"/>
    <property type="match status" value="1"/>
</dbReference>
<dbReference type="OrthoDB" id="101360at2"/>
<dbReference type="STRING" id="234267.Acid_0024"/>
<dbReference type="AlphaFoldDB" id="Q02D26"/>
<dbReference type="Pfam" id="PF00069">
    <property type="entry name" value="Pkinase"/>
    <property type="match status" value="1"/>
</dbReference>
<feature type="binding site" evidence="5">
    <location>
        <position position="38"/>
    </location>
    <ligand>
        <name>ATP</name>
        <dbReference type="ChEBI" id="CHEBI:30616"/>
    </ligand>
</feature>
<evidence type="ECO:0000256" key="6">
    <source>
        <dbReference type="SAM" id="Phobius"/>
    </source>
</evidence>
<evidence type="ECO:0000256" key="4">
    <source>
        <dbReference type="ARBA" id="ARBA00022840"/>
    </source>
</evidence>
<dbReference type="KEGG" id="sus:Acid_0024"/>
<dbReference type="EMBL" id="CP000473">
    <property type="protein sequence ID" value="ABJ81040.1"/>
    <property type="molecule type" value="Genomic_DNA"/>
</dbReference>
<dbReference type="PANTHER" id="PTHR43289">
    <property type="entry name" value="MITOGEN-ACTIVATED PROTEIN KINASE KINASE KINASE 20-RELATED"/>
    <property type="match status" value="1"/>
</dbReference>
<keyword evidence="1" id="KW-0808">Transferase</keyword>
<dbReference type="FunFam" id="3.30.200.20:FF:000042">
    <property type="entry name" value="Aurora kinase A"/>
    <property type="match status" value="1"/>
</dbReference>
<keyword evidence="2 5" id="KW-0547">Nucleotide-binding</keyword>
<dbReference type="Gene3D" id="1.10.510.10">
    <property type="entry name" value="Transferase(Phosphotransferase) domain 1"/>
    <property type="match status" value="1"/>
</dbReference>
<evidence type="ECO:0000256" key="5">
    <source>
        <dbReference type="PROSITE-ProRule" id="PRU10141"/>
    </source>
</evidence>
<proteinExistence type="predicted"/>
<feature type="domain" description="Protein kinase" evidence="7">
    <location>
        <begin position="9"/>
        <end position="276"/>
    </location>
</feature>
<keyword evidence="3 8" id="KW-0418">Kinase</keyword>
<evidence type="ECO:0000313" key="8">
    <source>
        <dbReference type="EMBL" id="ABJ81040.1"/>
    </source>
</evidence>
<dbReference type="eggNOG" id="COG0823">
    <property type="taxonomic scope" value="Bacteria"/>
</dbReference>
<dbReference type="SMART" id="SM00220">
    <property type="entry name" value="S_TKc"/>
    <property type="match status" value="1"/>
</dbReference>
<dbReference type="GO" id="GO:0005524">
    <property type="term" value="F:ATP binding"/>
    <property type="evidence" value="ECO:0007669"/>
    <property type="project" value="UniProtKB-UniRule"/>
</dbReference>
<feature type="transmembrane region" description="Helical" evidence="6">
    <location>
        <begin position="298"/>
        <end position="320"/>
    </location>
</feature>
<keyword evidence="4 5" id="KW-0067">ATP-binding</keyword>
<sequence>MIGRTIAHYEILEQLGEGGMGVVYKARDTQLDRFVAIKVLRRDRVADSGRKGRFVQEAKAASSLNHPNIVTIYEIGVDEGADYIVMEFVSGRTLDRLIPRGGLRLADLLKYAIPIADAMACAHAAGIIHRDLKPGNVMVGVDGQVKLLDFGLAKLSDLHDSSDSDLTRPMAETEEGSILGTVSYMSPEQAEARRVDARADIFSFGAVLYEMATGQRAFLGRSKISTLAAILQGDPKPAAEIHAGLPRELGKIIERCLRKDPAWRYQSAADLKISLCDLERDTRSGAAPGYEESPRRLGWYWTAALAVGLAIGAAGGWWWARRGVAASMWGPVRPLTTYSGLEYEPALSPDGKQVAFAWDGDGKDNFNIYVRLVDGGAPLRLTTDAAADHSPSWSPDGSQVAFLRQNAVFLVPSLGGVERRLVQFPRGSIYGNPTARSSISWSPDGRFLAFSGTEDDNPPSIWVASRESGEAHRFSSTPRGYLSDSSPAFSPDGHTIAYVRARDTFSRAVVLQEIHAGGTPQGKEREATSYDKTIQELAWQPDGRGLILSVRQGGEHAALLRLTLDGAMHPLGIDNGIVRWPSLSRTGRRMAYEKRHIDTNIYRMEGPSADGGARPFDQLGVAAVVDSTALDREPMLSPDGRRMVFNSDRSGSYEIYVANADGTDQVALTAMGLTALGSPRWSPDGQTVVFDRYENGHSMIYTINAGGGKPRRVTSEEFRDIRPSYSHDGAWIYFASNRSGRLEIWKVPPGGGKPQQITHNFGTEPFESPDGRLLYYMNDQGLWSMPVEGGEPTLVLPEAVMYRYALAGRSIYYFADARSLWVLRTDTGRKFEYARFPRDVSDFGTGTLFSVSADERTILFAQTDRQESDLKLVENFQ</sequence>
<dbReference type="GO" id="GO:0004674">
    <property type="term" value="F:protein serine/threonine kinase activity"/>
    <property type="evidence" value="ECO:0007669"/>
    <property type="project" value="UniProtKB-KW"/>
</dbReference>
<evidence type="ECO:0000256" key="3">
    <source>
        <dbReference type="ARBA" id="ARBA00022777"/>
    </source>
</evidence>
<dbReference type="eggNOG" id="COG0515">
    <property type="taxonomic scope" value="Bacteria"/>
</dbReference>
<dbReference type="Gene3D" id="3.30.200.20">
    <property type="entry name" value="Phosphorylase Kinase, domain 1"/>
    <property type="match status" value="1"/>
</dbReference>
<reference evidence="8" key="1">
    <citation type="submission" date="2006-10" db="EMBL/GenBank/DDBJ databases">
        <title>Complete sequence of Solibacter usitatus Ellin6076.</title>
        <authorList>
            <consortium name="US DOE Joint Genome Institute"/>
            <person name="Copeland A."/>
            <person name="Lucas S."/>
            <person name="Lapidus A."/>
            <person name="Barry K."/>
            <person name="Detter J.C."/>
            <person name="Glavina del Rio T."/>
            <person name="Hammon N."/>
            <person name="Israni S."/>
            <person name="Dalin E."/>
            <person name="Tice H."/>
            <person name="Pitluck S."/>
            <person name="Thompson L.S."/>
            <person name="Brettin T."/>
            <person name="Bruce D."/>
            <person name="Han C."/>
            <person name="Tapia R."/>
            <person name="Gilna P."/>
            <person name="Schmutz J."/>
            <person name="Larimer F."/>
            <person name="Land M."/>
            <person name="Hauser L."/>
            <person name="Kyrpides N."/>
            <person name="Mikhailova N."/>
            <person name="Janssen P.H."/>
            <person name="Kuske C.R."/>
            <person name="Richardson P."/>
        </authorList>
    </citation>
    <scope>NUCLEOTIDE SEQUENCE</scope>
    <source>
        <strain evidence="8">Ellin6076</strain>
    </source>
</reference>
<keyword evidence="6" id="KW-1133">Transmembrane helix</keyword>
<protein>
    <submittedName>
        <fullName evidence="8">Serine/threonine protein kinase</fullName>
    </submittedName>
</protein>
<evidence type="ECO:0000256" key="2">
    <source>
        <dbReference type="ARBA" id="ARBA00022741"/>
    </source>
</evidence>
<dbReference type="InterPro" id="IPR011042">
    <property type="entry name" value="6-blade_b-propeller_TolB-like"/>
</dbReference>
<dbReference type="InterPro" id="IPR011009">
    <property type="entry name" value="Kinase-like_dom_sf"/>
</dbReference>
<gene>
    <name evidence="8" type="ordered locus">Acid_0024</name>
</gene>
<dbReference type="SUPFAM" id="SSF82171">
    <property type="entry name" value="DPP6 N-terminal domain-like"/>
    <property type="match status" value="3"/>
</dbReference>
<accession>Q02D26</accession>
<dbReference type="HOGENOM" id="CLU_012906_0_0_0"/>
<dbReference type="InterPro" id="IPR017441">
    <property type="entry name" value="Protein_kinase_ATP_BS"/>
</dbReference>
<dbReference type="PROSITE" id="PS00108">
    <property type="entry name" value="PROTEIN_KINASE_ST"/>
    <property type="match status" value="1"/>
</dbReference>
<dbReference type="CDD" id="cd14014">
    <property type="entry name" value="STKc_PknB_like"/>
    <property type="match status" value="1"/>
</dbReference>
<evidence type="ECO:0000256" key="1">
    <source>
        <dbReference type="ARBA" id="ARBA00022679"/>
    </source>
</evidence>
<keyword evidence="6" id="KW-0812">Transmembrane</keyword>
<organism evidence="8">
    <name type="scientific">Solibacter usitatus (strain Ellin6076)</name>
    <dbReference type="NCBI Taxonomy" id="234267"/>
    <lineage>
        <taxon>Bacteria</taxon>
        <taxon>Pseudomonadati</taxon>
        <taxon>Acidobacteriota</taxon>
        <taxon>Terriglobia</taxon>
        <taxon>Bryobacterales</taxon>
        <taxon>Solibacteraceae</taxon>
        <taxon>Candidatus Solibacter</taxon>
    </lineage>
</organism>
<dbReference type="InterPro" id="IPR008271">
    <property type="entry name" value="Ser/Thr_kinase_AS"/>
</dbReference>